<dbReference type="SMART" id="SM00559">
    <property type="entry name" value="Ku78"/>
    <property type="match status" value="1"/>
</dbReference>
<organism evidence="5 6">
    <name type="scientific">Terriglobus albidus</name>
    <dbReference type="NCBI Taxonomy" id="1592106"/>
    <lineage>
        <taxon>Bacteria</taxon>
        <taxon>Pseudomonadati</taxon>
        <taxon>Acidobacteriota</taxon>
        <taxon>Terriglobia</taxon>
        <taxon>Terriglobales</taxon>
        <taxon>Acidobacteriaceae</taxon>
        <taxon>Terriglobus</taxon>
    </lineage>
</organism>
<evidence type="ECO:0000256" key="3">
    <source>
        <dbReference type="SAM" id="MobiDB-lite"/>
    </source>
</evidence>
<keyword evidence="2" id="KW-0234">DNA repair</keyword>
<name>A0A5B9EIE0_9BACT</name>
<dbReference type="InterPro" id="IPR016194">
    <property type="entry name" value="SPOC-like_C_dom_sf"/>
</dbReference>
<dbReference type="EMBL" id="CP042806">
    <property type="protein sequence ID" value="QEE30825.1"/>
    <property type="molecule type" value="Genomic_DNA"/>
</dbReference>
<evidence type="ECO:0000259" key="4">
    <source>
        <dbReference type="SMART" id="SM00559"/>
    </source>
</evidence>
<dbReference type="PANTHER" id="PTHR41251">
    <property type="entry name" value="NON-HOMOLOGOUS END JOINING PROTEIN KU"/>
    <property type="match status" value="1"/>
</dbReference>
<dbReference type="KEGG" id="talb:FTW19_24205"/>
<feature type="domain" description="Ku" evidence="4">
    <location>
        <begin position="61"/>
        <end position="195"/>
    </location>
</feature>
<dbReference type="InterPro" id="IPR009187">
    <property type="entry name" value="Prok_Ku"/>
</dbReference>
<dbReference type="HAMAP" id="MF_01875">
    <property type="entry name" value="Prokaryotic_Ku"/>
    <property type="match status" value="1"/>
</dbReference>
<dbReference type="PIRSF" id="PIRSF006493">
    <property type="entry name" value="Prok_Ku"/>
    <property type="match status" value="1"/>
</dbReference>
<comment type="similarity">
    <text evidence="2">Belongs to the prokaryotic Ku family.</text>
</comment>
<sequence>MAARPYWSGHIQISLVSFAVKLFVATESKSEIRFHQISRSTGERVKYQKVSASEANESTPASTVEKSDIVKGYEFRKGEYIQIEPEEIANLRIPSRNTIALEQFIALEELDPAYFEKPYFVAPENTAQTEAFATIREALRGMKKAGIGKIAFGGREHLVAIAAPADKELKGLMAYTMRYQEELRDAKEYFNEIKDVTVEKDQLDLAQELIKRKAQKFDPSKWHDEYEAALRAMVQAKIDHQPLPVEEEHRPMAKVINLMDALRASVHGNKQEAAPAATGRKKPAAKATASDAKRGMEIVKETKAVAKKGAKKKSA</sequence>
<dbReference type="GO" id="GO:0006303">
    <property type="term" value="P:double-strand break repair via nonhomologous end joining"/>
    <property type="evidence" value="ECO:0007669"/>
    <property type="project" value="UniProtKB-UniRule"/>
</dbReference>
<evidence type="ECO:0000256" key="2">
    <source>
        <dbReference type="HAMAP-Rule" id="MF_01875"/>
    </source>
</evidence>
<dbReference type="NCBIfam" id="TIGR02772">
    <property type="entry name" value="Ku_bact"/>
    <property type="match status" value="1"/>
</dbReference>
<dbReference type="AlphaFoldDB" id="A0A5B9EIE0"/>
<accession>A0A5B9EIE0</accession>
<keyword evidence="1 2" id="KW-0238">DNA-binding</keyword>
<evidence type="ECO:0000313" key="6">
    <source>
        <dbReference type="Proteomes" id="UP000321820"/>
    </source>
</evidence>
<dbReference type="GO" id="GO:0003690">
    <property type="term" value="F:double-stranded DNA binding"/>
    <property type="evidence" value="ECO:0007669"/>
    <property type="project" value="UniProtKB-UniRule"/>
</dbReference>
<dbReference type="GO" id="GO:0006310">
    <property type="term" value="P:DNA recombination"/>
    <property type="evidence" value="ECO:0007669"/>
    <property type="project" value="UniProtKB-KW"/>
</dbReference>
<evidence type="ECO:0000256" key="1">
    <source>
        <dbReference type="ARBA" id="ARBA00023125"/>
    </source>
</evidence>
<gene>
    <name evidence="2" type="primary">ku</name>
    <name evidence="5" type="ORF">FTW19_24205</name>
</gene>
<dbReference type="PANTHER" id="PTHR41251:SF1">
    <property type="entry name" value="NON-HOMOLOGOUS END JOINING PROTEIN KU"/>
    <property type="match status" value="1"/>
</dbReference>
<comment type="function">
    <text evidence="2">With LigD forms a non-homologous end joining (NHEJ) DNA repair enzyme, which repairs dsDNA breaks with reduced fidelity. Binds linear dsDNA with 5'- and 3'- overhangs but not closed circular dsDNA nor ssDNA. Recruits and stimulates the ligase activity of LigD.</text>
</comment>
<keyword evidence="2" id="KW-0233">DNA recombination</keyword>
<dbReference type="OrthoDB" id="9795084at2"/>
<dbReference type="SUPFAM" id="SSF100939">
    <property type="entry name" value="SPOC domain-like"/>
    <property type="match status" value="1"/>
</dbReference>
<feature type="region of interest" description="Disordered" evidence="3">
    <location>
        <begin position="269"/>
        <end position="295"/>
    </location>
</feature>
<comment type="subunit">
    <text evidence="2">Homodimer. Interacts with LigD.</text>
</comment>
<reference evidence="5 6" key="1">
    <citation type="submission" date="2019-08" db="EMBL/GenBank/DDBJ databases">
        <title>Complete genome sequence of Terriglobus albidus strain ORNL.</title>
        <authorList>
            <person name="Podar M."/>
        </authorList>
    </citation>
    <scope>NUCLEOTIDE SEQUENCE [LARGE SCALE GENOMIC DNA]</scope>
    <source>
        <strain evidence="5 6">ORNL</strain>
    </source>
</reference>
<proteinExistence type="inferred from homology"/>
<dbReference type="Pfam" id="PF02735">
    <property type="entry name" value="Ku"/>
    <property type="match status" value="1"/>
</dbReference>
<keyword evidence="2" id="KW-0227">DNA damage</keyword>
<keyword evidence="6" id="KW-1185">Reference proteome</keyword>
<evidence type="ECO:0000313" key="5">
    <source>
        <dbReference type="EMBL" id="QEE30825.1"/>
    </source>
</evidence>
<dbReference type="RefSeq" id="WP_147650121.1">
    <property type="nucleotide sequence ID" value="NZ_CP042806.1"/>
</dbReference>
<dbReference type="InterPro" id="IPR006164">
    <property type="entry name" value="DNA_bd_Ku70/Ku80"/>
</dbReference>
<dbReference type="Proteomes" id="UP000321820">
    <property type="component" value="Chromosome"/>
</dbReference>
<dbReference type="Gene3D" id="2.40.290.10">
    <property type="match status" value="1"/>
</dbReference>
<protein>
    <recommendedName>
        <fullName evidence="2">Non-homologous end joining protein Ku</fullName>
    </recommendedName>
</protein>